<dbReference type="AlphaFoldDB" id="A0A8H7ZUW5"/>
<sequence>RAEGRRRARSPAEREKRQETGTTRPGRGRFFPAARRPCFASAVRALPPLAAAAAAAALAGRSRPCFTPGSATSALASSLAFSAPPPRPAGDAEQARWEGEMSGAVVDVLRSALDRLTQVLRSLASDLPNRLVLAGDAAKPVGAAAAAAVAARRPAPGAVSAGLALVGSLALATCALSAASFGLSYVRRLRRRRFGPRDHSRLWAVVTAAPDGVGTRLEQGLAAACFNIVVVARDQDGLALVAREIERKFAGTKIRLLVADPGNPDRSSFLAGLAAAVAALPGPLTVVINNVAGTSPRVDGPPGLDDYDLADVIPVNDVSQRQLLPALENNPPSLILNVGSYASDSAIPYLGVHCGSKAGVDDGWVHVASNTVS</sequence>
<keyword evidence="1" id="KW-0521">NADP</keyword>
<proteinExistence type="predicted"/>
<feature type="compositionally biased region" description="Basic and acidic residues" evidence="3">
    <location>
        <begin position="1"/>
        <end position="19"/>
    </location>
</feature>
<evidence type="ECO:0000256" key="3">
    <source>
        <dbReference type="SAM" id="MobiDB-lite"/>
    </source>
</evidence>
<feature type="region of interest" description="Disordered" evidence="3">
    <location>
        <begin position="1"/>
        <end position="31"/>
    </location>
</feature>
<comment type="caution">
    <text evidence="5">The sequence shown here is derived from an EMBL/GenBank/DDBJ whole genome shotgun (WGS) entry which is preliminary data.</text>
</comment>
<name>A0A8H7ZUW5_9FUNG</name>
<keyword evidence="6" id="KW-1185">Reference proteome</keyword>
<evidence type="ECO:0000256" key="1">
    <source>
        <dbReference type="ARBA" id="ARBA00022857"/>
    </source>
</evidence>
<reference evidence="5 6" key="1">
    <citation type="journal article" name="Sci. Rep.">
        <title>Genome-scale phylogenetic analyses confirm Olpidium as the closest living zoosporic fungus to the non-flagellated, terrestrial fungi.</title>
        <authorList>
            <person name="Chang Y."/>
            <person name="Rochon D."/>
            <person name="Sekimoto S."/>
            <person name="Wang Y."/>
            <person name="Chovatia M."/>
            <person name="Sandor L."/>
            <person name="Salamov A."/>
            <person name="Grigoriev I.V."/>
            <person name="Stajich J.E."/>
            <person name="Spatafora J.W."/>
        </authorList>
    </citation>
    <scope>NUCLEOTIDE SEQUENCE [LARGE SCALE GENOMIC DNA]</scope>
    <source>
        <strain evidence="5">S191</strain>
    </source>
</reference>
<dbReference type="GO" id="GO:0016491">
    <property type="term" value="F:oxidoreductase activity"/>
    <property type="evidence" value="ECO:0007669"/>
    <property type="project" value="UniProtKB-KW"/>
</dbReference>
<dbReference type="PANTHER" id="PTHR43086">
    <property type="entry name" value="VERY-LONG-CHAIN 3-OXOOACYL-COA REDUCTASE"/>
    <property type="match status" value="1"/>
</dbReference>
<dbReference type="PANTHER" id="PTHR43086:SF2">
    <property type="entry name" value="HYDROXYSTEROID DEHYDROGENASE-LIKE PROTEIN 1"/>
    <property type="match status" value="1"/>
</dbReference>
<dbReference type="GO" id="GO:0005783">
    <property type="term" value="C:endoplasmic reticulum"/>
    <property type="evidence" value="ECO:0007669"/>
    <property type="project" value="TreeGrafter"/>
</dbReference>
<dbReference type="InterPro" id="IPR036291">
    <property type="entry name" value="NAD(P)-bd_dom_sf"/>
</dbReference>
<gene>
    <name evidence="5" type="ORF">BJ554DRAFT_8232</name>
</gene>
<feature type="non-terminal residue" evidence="5">
    <location>
        <position position="1"/>
    </location>
</feature>
<dbReference type="Pfam" id="PF00106">
    <property type="entry name" value="adh_short"/>
    <property type="match status" value="1"/>
</dbReference>
<evidence type="ECO:0000256" key="2">
    <source>
        <dbReference type="ARBA" id="ARBA00023002"/>
    </source>
</evidence>
<evidence type="ECO:0000256" key="4">
    <source>
        <dbReference type="SAM" id="Phobius"/>
    </source>
</evidence>
<dbReference type="OrthoDB" id="47007at2759"/>
<keyword evidence="2" id="KW-0560">Oxidoreductase</keyword>
<dbReference type="Gene3D" id="3.40.50.720">
    <property type="entry name" value="NAD(P)-binding Rossmann-like Domain"/>
    <property type="match status" value="1"/>
</dbReference>
<feature type="transmembrane region" description="Helical" evidence="4">
    <location>
        <begin position="163"/>
        <end position="186"/>
    </location>
</feature>
<dbReference type="InterPro" id="IPR002347">
    <property type="entry name" value="SDR_fam"/>
</dbReference>
<keyword evidence="4" id="KW-0812">Transmembrane</keyword>
<keyword evidence="4" id="KW-1133">Transmembrane helix</keyword>
<accession>A0A8H7ZUW5</accession>
<organism evidence="5 6">
    <name type="scientific">Olpidium bornovanus</name>
    <dbReference type="NCBI Taxonomy" id="278681"/>
    <lineage>
        <taxon>Eukaryota</taxon>
        <taxon>Fungi</taxon>
        <taxon>Fungi incertae sedis</taxon>
        <taxon>Olpidiomycota</taxon>
        <taxon>Olpidiomycotina</taxon>
        <taxon>Olpidiomycetes</taxon>
        <taxon>Olpidiales</taxon>
        <taxon>Olpidiaceae</taxon>
        <taxon>Olpidium</taxon>
    </lineage>
</organism>
<protein>
    <submittedName>
        <fullName evidence="5">Uncharacterized protein</fullName>
    </submittedName>
</protein>
<dbReference type="GO" id="GO:0030497">
    <property type="term" value="P:fatty acid elongation"/>
    <property type="evidence" value="ECO:0007669"/>
    <property type="project" value="TreeGrafter"/>
</dbReference>
<dbReference type="SUPFAM" id="SSF51735">
    <property type="entry name" value="NAD(P)-binding Rossmann-fold domains"/>
    <property type="match status" value="1"/>
</dbReference>
<evidence type="ECO:0000313" key="6">
    <source>
        <dbReference type="Proteomes" id="UP000673691"/>
    </source>
</evidence>
<keyword evidence="4" id="KW-0472">Membrane</keyword>
<dbReference type="Proteomes" id="UP000673691">
    <property type="component" value="Unassembled WGS sequence"/>
</dbReference>
<dbReference type="EMBL" id="JAEFCI010006268">
    <property type="protein sequence ID" value="KAG5459810.1"/>
    <property type="molecule type" value="Genomic_DNA"/>
</dbReference>
<evidence type="ECO:0000313" key="5">
    <source>
        <dbReference type="EMBL" id="KAG5459810.1"/>
    </source>
</evidence>